<dbReference type="AlphaFoldDB" id="A0A2R5EVG1"/>
<evidence type="ECO:0000313" key="3">
    <source>
        <dbReference type="Proteomes" id="UP000245202"/>
    </source>
</evidence>
<keyword evidence="1" id="KW-1133">Transmembrane helix</keyword>
<reference evidence="2 3" key="1">
    <citation type="submission" date="2017-08" db="EMBL/GenBank/DDBJ databases">
        <title>Substantial Increase in Enzyme Production by Combined Drug-Resistance Mutations in Paenibacillus agaridevorans.</title>
        <authorList>
            <person name="Tanaka Y."/>
            <person name="Funane K."/>
            <person name="Hosaka T."/>
            <person name="Shiwa Y."/>
            <person name="Fujita N."/>
            <person name="Miyazaki T."/>
            <person name="Yoshikawa H."/>
            <person name="Murakami K."/>
            <person name="Kasahara K."/>
            <person name="Inaoka T."/>
            <person name="Hiraga Y."/>
            <person name="Ochi K."/>
        </authorList>
    </citation>
    <scope>NUCLEOTIDE SEQUENCE [LARGE SCALE GENOMIC DNA]</scope>
    <source>
        <strain evidence="2 3">T-3040</strain>
    </source>
</reference>
<comment type="caution">
    <text evidence="2">The sequence shown here is derived from an EMBL/GenBank/DDBJ whole genome shotgun (WGS) entry which is preliminary data.</text>
</comment>
<proteinExistence type="predicted"/>
<keyword evidence="3" id="KW-1185">Reference proteome</keyword>
<evidence type="ECO:0000313" key="2">
    <source>
        <dbReference type="EMBL" id="GBG10660.1"/>
    </source>
</evidence>
<organism evidence="2 3">
    <name type="scientific">Paenibacillus agaridevorans</name>
    <dbReference type="NCBI Taxonomy" id="171404"/>
    <lineage>
        <taxon>Bacteria</taxon>
        <taxon>Bacillati</taxon>
        <taxon>Bacillota</taxon>
        <taxon>Bacilli</taxon>
        <taxon>Bacillales</taxon>
        <taxon>Paenibacillaceae</taxon>
        <taxon>Paenibacillus</taxon>
    </lineage>
</organism>
<name>A0A2R5EVG1_9BACL</name>
<sequence length="154" mass="16264">MNKSKSGMTAVKGALMVAGGVALIAAAASPAGPILIALGAILGGVAAIVKFYKKHKRKEAFVDKALKVDEAMASEAYKGLARDKVRQSLLEKHGFNSLGQCYNQLVTDLAGMLYESGVVGDDQESRAIIENIGLKIDKAKKKPGKDLIAKKLHT</sequence>
<keyword evidence="1" id="KW-0472">Membrane</keyword>
<evidence type="ECO:0000256" key="1">
    <source>
        <dbReference type="SAM" id="Phobius"/>
    </source>
</evidence>
<dbReference type="EMBL" id="BDQX01000339">
    <property type="protein sequence ID" value="GBG10660.1"/>
    <property type="molecule type" value="Genomic_DNA"/>
</dbReference>
<feature type="transmembrane region" description="Helical" evidence="1">
    <location>
        <begin position="9"/>
        <end position="28"/>
    </location>
</feature>
<dbReference type="Proteomes" id="UP000245202">
    <property type="component" value="Unassembled WGS sequence"/>
</dbReference>
<gene>
    <name evidence="2" type="ORF">PAT3040_05411</name>
</gene>
<accession>A0A2R5EVG1</accession>
<keyword evidence="1" id="KW-0812">Transmembrane</keyword>
<protein>
    <submittedName>
        <fullName evidence="2">Uncharacterized protein</fullName>
    </submittedName>
</protein>